<evidence type="ECO:0000313" key="2">
    <source>
        <dbReference type="Proteomes" id="UP000179241"/>
    </source>
</evidence>
<dbReference type="Pfam" id="PF04365">
    <property type="entry name" value="BrnT_toxin"/>
    <property type="match status" value="1"/>
</dbReference>
<sequence length="101" mass="12084">MKGLPVPISFEWDEGNLDKNWEKHKVFYKEAEEVFFNKPLHARKDVVHSQVEDRYIALGITNKGRKLYIVFTVRNPERIRIISARDQSKKERGLYEKEKNH</sequence>
<dbReference type="Proteomes" id="UP000179241">
    <property type="component" value="Unassembled WGS sequence"/>
</dbReference>
<proteinExistence type="predicted"/>
<gene>
    <name evidence="1" type="ORF">A2188_01785</name>
</gene>
<dbReference type="InterPro" id="IPR038573">
    <property type="entry name" value="BrnT_sf"/>
</dbReference>
<reference evidence="1 2" key="1">
    <citation type="journal article" date="2016" name="Nat. Commun.">
        <title>Thousands of microbial genomes shed light on interconnected biogeochemical processes in an aquifer system.</title>
        <authorList>
            <person name="Anantharaman K."/>
            <person name="Brown C.T."/>
            <person name="Hug L.A."/>
            <person name="Sharon I."/>
            <person name="Castelle C.J."/>
            <person name="Probst A.J."/>
            <person name="Thomas B.C."/>
            <person name="Singh A."/>
            <person name="Wilkins M.J."/>
            <person name="Karaoz U."/>
            <person name="Brodie E.L."/>
            <person name="Williams K.H."/>
            <person name="Hubbard S.S."/>
            <person name="Banfield J.F."/>
        </authorList>
    </citation>
    <scope>NUCLEOTIDE SEQUENCE [LARGE SCALE GENOMIC DNA]</scope>
</reference>
<accession>A0A1F8CL00</accession>
<name>A0A1F8CL00_9BACT</name>
<dbReference type="InterPro" id="IPR007460">
    <property type="entry name" value="BrnT_toxin"/>
</dbReference>
<evidence type="ECO:0008006" key="3">
    <source>
        <dbReference type="Google" id="ProtNLM"/>
    </source>
</evidence>
<evidence type="ECO:0000313" key="1">
    <source>
        <dbReference type="EMBL" id="OGM76924.1"/>
    </source>
</evidence>
<dbReference type="Gene3D" id="3.10.450.530">
    <property type="entry name" value="Ribonuclease toxin, BrnT, of type II toxin-antitoxin system"/>
    <property type="match status" value="1"/>
</dbReference>
<organism evidence="1 2">
    <name type="scientific">Candidatus Woesebacteria bacterium RIFOXYA1_FULL_43_9</name>
    <dbReference type="NCBI Taxonomy" id="1802534"/>
    <lineage>
        <taxon>Bacteria</taxon>
        <taxon>Candidatus Woeseibacteriota</taxon>
    </lineage>
</organism>
<dbReference type="EMBL" id="MGHU01000040">
    <property type="protein sequence ID" value="OGM76924.1"/>
    <property type="molecule type" value="Genomic_DNA"/>
</dbReference>
<dbReference type="AlphaFoldDB" id="A0A1F8CL00"/>
<protein>
    <recommendedName>
        <fullName evidence="3">BrnT family toxin</fullName>
    </recommendedName>
</protein>
<comment type="caution">
    <text evidence="1">The sequence shown here is derived from an EMBL/GenBank/DDBJ whole genome shotgun (WGS) entry which is preliminary data.</text>
</comment>